<keyword evidence="6" id="KW-0902">Two-component regulatory system</keyword>
<keyword evidence="3" id="KW-0597">Phosphoprotein</keyword>
<name>A0ABT5FI30_9GAMM</name>
<dbReference type="PANTHER" id="PTHR45453:SF1">
    <property type="entry name" value="PHOSPHATE REGULON SENSOR PROTEIN PHOR"/>
    <property type="match status" value="1"/>
</dbReference>
<feature type="domain" description="Histidine kinase" evidence="7">
    <location>
        <begin position="1"/>
        <end position="178"/>
    </location>
</feature>
<evidence type="ECO:0000256" key="1">
    <source>
        <dbReference type="ARBA" id="ARBA00000085"/>
    </source>
</evidence>
<keyword evidence="8" id="KW-0547">Nucleotide-binding</keyword>
<dbReference type="Pfam" id="PF02518">
    <property type="entry name" value="HATPase_c"/>
    <property type="match status" value="1"/>
</dbReference>
<protein>
    <recommendedName>
        <fullName evidence="2">histidine kinase</fullName>
        <ecNumber evidence="2">2.7.13.3</ecNumber>
    </recommendedName>
</protein>
<dbReference type="InterPro" id="IPR036890">
    <property type="entry name" value="HATPase_C_sf"/>
</dbReference>
<dbReference type="Gene3D" id="3.30.565.10">
    <property type="entry name" value="Histidine kinase-like ATPase, C-terminal domain"/>
    <property type="match status" value="1"/>
</dbReference>
<dbReference type="SUPFAM" id="SSF55874">
    <property type="entry name" value="ATPase domain of HSP90 chaperone/DNA topoisomerase II/histidine kinase"/>
    <property type="match status" value="1"/>
</dbReference>
<dbReference type="InterPro" id="IPR004358">
    <property type="entry name" value="Sig_transdc_His_kin-like_C"/>
</dbReference>
<dbReference type="PROSITE" id="PS50109">
    <property type="entry name" value="HIS_KIN"/>
    <property type="match status" value="1"/>
</dbReference>
<reference evidence="8 9" key="1">
    <citation type="submission" date="2023-01" db="EMBL/GenBank/DDBJ databases">
        <title>Psychrosphaera sp. nov., isolated from marine algae.</title>
        <authorList>
            <person name="Bayburt H."/>
            <person name="Choi B.J."/>
            <person name="Kim J.M."/>
            <person name="Choi D.G."/>
            <person name="Jeon C.O."/>
        </authorList>
    </citation>
    <scope>NUCLEOTIDE SEQUENCE [LARGE SCALE GENOMIC DNA]</scope>
    <source>
        <strain evidence="8 9">G1-22</strain>
    </source>
</reference>
<dbReference type="InterPro" id="IPR005467">
    <property type="entry name" value="His_kinase_dom"/>
</dbReference>
<evidence type="ECO:0000256" key="3">
    <source>
        <dbReference type="ARBA" id="ARBA00022553"/>
    </source>
</evidence>
<evidence type="ECO:0000256" key="4">
    <source>
        <dbReference type="ARBA" id="ARBA00022679"/>
    </source>
</evidence>
<evidence type="ECO:0000256" key="6">
    <source>
        <dbReference type="ARBA" id="ARBA00023012"/>
    </source>
</evidence>
<dbReference type="InterPro" id="IPR050351">
    <property type="entry name" value="BphY/WalK/GraS-like"/>
</dbReference>
<organism evidence="8 9">
    <name type="scientific">Psychrosphaera algicola</name>
    <dbReference type="NCBI Taxonomy" id="3023714"/>
    <lineage>
        <taxon>Bacteria</taxon>
        <taxon>Pseudomonadati</taxon>
        <taxon>Pseudomonadota</taxon>
        <taxon>Gammaproteobacteria</taxon>
        <taxon>Alteromonadales</taxon>
        <taxon>Pseudoalteromonadaceae</taxon>
        <taxon>Psychrosphaera</taxon>
    </lineage>
</organism>
<keyword evidence="4" id="KW-0808">Transferase</keyword>
<keyword evidence="5" id="KW-0418">Kinase</keyword>
<dbReference type="PANTHER" id="PTHR45453">
    <property type="entry name" value="PHOSPHATE REGULON SENSOR PROTEIN PHOR"/>
    <property type="match status" value="1"/>
</dbReference>
<gene>
    <name evidence="8" type="ORF">PN838_21550</name>
</gene>
<dbReference type="RefSeq" id="WP_272181934.1">
    <property type="nucleotide sequence ID" value="NZ_JAQOMS010000002.1"/>
</dbReference>
<dbReference type="Proteomes" id="UP001528411">
    <property type="component" value="Unassembled WGS sequence"/>
</dbReference>
<proteinExistence type="predicted"/>
<dbReference type="EC" id="2.7.13.3" evidence="2"/>
<evidence type="ECO:0000313" key="9">
    <source>
        <dbReference type="Proteomes" id="UP001528411"/>
    </source>
</evidence>
<evidence type="ECO:0000259" key="7">
    <source>
        <dbReference type="PROSITE" id="PS50109"/>
    </source>
</evidence>
<keyword evidence="9" id="KW-1185">Reference proteome</keyword>
<keyword evidence="8" id="KW-0067">ATP-binding</keyword>
<comment type="caution">
    <text evidence="8">The sequence shown here is derived from an EMBL/GenBank/DDBJ whole genome shotgun (WGS) entry which is preliminary data.</text>
</comment>
<evidence type="ECO:0000313" key="8">
    <source>
        <dbReference type="EMBL" id="MDC2890855.1"/>
    </source>
</evidence>
<comment type="catalytic activity">
    <reaction evidence="1">
        <text>ATP + protein L-histidine = ADP + protein N-phospho-L-histidine.</text>
        <dbReference type="EC" id="2.7.13.3"/>
    </reaction>
</comment>
<dbReference type="InterPro" id="IPR003594">
    <property type="entry name" value="HATPase_dom"/>
</dbReference>
<evidence type="ECO:0000256" key="2">
    <source>
        <dbReference type="ARBA" id="ARBA00012438"/>
    </source>
</evidence>
<dbReference type="PRINTS" id="PR00344">
    <property type="entry name" value="BCTRLSENSOR"/>
</dbReference>
<sequence>MKGANQSPDDQVELTGEMLSDIEEIERLIDEMLTYGRLDTVSSPLTIEEVNINQLIENLVEKLQRTSDVPIGVQISGPVSCLCDGHLLERGIQNIIVNGLRYARTALDITVTLDELLTIIIDDDGPGISPDQRQQIFSPFTRLENSRNKLGGGFGLGLSIADKIISLARWRDYCGGKY</sequence>
<accession>A0ABT5FI30</accession>
<dbReference type="EMBL" id="JAQOMS010000002">
    <property type="protein sequence ID" value="MDC2890855.1"/>
    <property type="molecule type" value="Genomic_DNA"/>
</dbReference>
<evidence type="ECO:0000256" key="5">
    <source>
        <dbReference type="ARBA" id="ARBA00022777"/>
    </source>
</evidence>
<dbReference type="GO" id="GO:0005524">
    <property type="term" value="F:ATP binding"/>
    <property type="evidence" value="ECO:0007669"/>
    <property type="project" value="UniProtKB-KW"/>
</dbReference>
<dbReference type="SMART" id="SM00387">
    <property type="entry name" value="HATPase_c"/>
    <property type="match status" value="1"/>
</dbReference>